<feature type="domain" description="Metallo-beta-lactamase" evidence="1">
    <location>
        <begin position="18"/>
        <end position="187"/>
    </location>
</feature>
<gene>
    <name evidence="2" type="ordered locus">Pars_1007</name>
</gene>
<dbReference type="InterPro" id="IPR036866">
    <property type="entry name" value="RibonucZ/Hydroxyglut_hydro"/>
</dbReference>
<evidence type="ECO:0000313" key="3">
    <source>
        <dbReference type="Proteomes" id="UP000001567"/>
    </source>
</evidence>
<sequence>MHEISGMELKRGVKLLRGSPNTLIVDKYVVDPGQPAERAGEIVAAAGPRPVVLLTHFHADHLAAVPEGAVVYAPWGEELFVQSTRARLFFTHGVYTEGAIYKGRDLDVAGVVKPGDKIGPFEVVPLPGHTFGHVGYFVDGVLYAGDALFGEKVLEKYGVPYLMDVDMFLSSLDKIEALEPEVLVFGHGPVAGSRKRIRELVDANRSSVERAVRLVESALPADLTTLAIKVLKEAGGERGWENVLLTMTTVRAVLSKLSREGRVYLDEAGSWTKNYNDR</sequence>
<dbReference type="STRING" id="340102.Pars_1007"/>
<dbReference type="Pfam" id="PF00753">
    <property type="entry name" value="Lactamase_B"/>
    <property type="match status" value="1"/>
</dbReference>
<dbReference type="PhylomeDB" id="A4WJM0"/>
<evidence type="ECO:0000313" key="2">
    <source>
        <dbReference type="EMBL" id="ABP50587.1"/>
    </source>
</evidence>
<dbReference type="InterPro" id="IPR001279">
    <property type="entry name" value="Metallo-B-lactamas"/>
</dbReference>
<dbReference type="PANTHER" id="PTHR42951:SF14">
    <property type="entry name" value="METALLO-BETA-LACTAMASE SUPERFAMILY PROTEIN"/>
    <property type="match status" value="1"/>
</dbReference>
<evidence type="ECO:0000259" key="1">
    <source>
        <dbReference type="SMART" id="SM00849"/>
    </source>
</evidence>
<accession>A4WJM0</accession>
<dbReference type="CDD" id="cd07743">
    <property type="entry name" value="metallo-hydrolase-like_MBL-fold"/>
    <property type="match status" value="1"/>
</dbReference>
<name>A4WJM0_PYRAR</name>
<dbReference type="Proteomes" id="UP000001567">
    <property type="component" value="Chromosome"/>
</dbReference>
<protein>
    <submittedName>
        <fullName evidence="2">Beta-lactamase domain protein</fullName>
    </submittedName>
</protein>
<dbReference type="AlphaFoldDB" id="A4WJM0"/>
<dbReference type="Gene3D" id="3.60.15.10">
    <property type="entry name" value="Ribonuclease Z/Hydroxyacylglutathione hydrolase-like"/>
    <property type="match status" value="1"/>
</dbReference>
<dbReference type="KEGG" id="pas:Pars_1007"/>
<dbReference type="SUPFAM" id="SSF56281">
    <property type="entry name" value="Metallo-hydrolase/oxidoreductase"/>
    <property type="match status" value="1"/>
</dbReference>
<organism evidence="2 3">
    <name type="scientific">Pyrobaculum arsenaticum (strain DSM 13514 / JCM 11321 / PZ6)</name>
    <dbReference type="NCBI Taxonomy" id="340102"/>
    <lineage>
        <taxon>Archaea</taxon>
        <taxon>Thermoproteota</taxon>
        <taxon>Thermoprotei</taxon>
        <taxon>Thermoproteales</taxon>
        <taxon>Thermoproteaceae</taxon>
        <taxon>Pyrobaculum</taxon>
    </lineage>
</organism>
<reference evidence="2 3" key="1">
    <citation type="submission" date="2007-04" db="EMBL/GenBank/DDBJ databases">
        <title>Complete sequence of Pyrobaculum arsenaticum DSM 13514.</title>
        <authorList>
            <consortium name="US DOE Joint Genome Institute"/>
            <person name="Copeland A."/>
            <person name="Lucas S."/>
            <person name="Lapidus A."/>
            <person name="Barry K."/>
            <person name="Glavina del Rio T."/>
            <person name="Dalin E."/>
            <person name="Tice H."/>
            <person name="Pitluck S."/>
            <person name="Chain P."/>
            <person name="Malfatti S."/>
            <person name="Shin M."/>
            <person name="Vergez L."/>
            <person name="Schmutz J."/>
            <person name="Larimer F."/>
            <person name="Land M."/>
            <person name="Hauser L."/>
            <person name="Kyrpides N."/>
            <person name="Mikhailova N."/>
            <person name="Cozen A.E."/>
            <person name="Fitz-Gibbon S.T."/>
            <person name="House C.H."/>
            <person name="Saltikov C."/>
            <person name="Lowe T.M."/>
            <person name="Richardson P."/>
        </authorList>
    </citation>
    <scope>NUCLEOTIDE SEQUENCE [LARGE SCALE GENOMIC DNA]</scope>
    <source>
        <strain evidence="3">ATCC 700994 / DSM 13514 / JCM 11321 / PZ6</strain>
    </source>
</reference>
<dbReference type="SMART" id="SM00849">
    <property type="entry name" value="Lactamase_B"/>
    <property type="match status" value="1"/>
</dbReference>
<dbReference type="PANTHER" id="PTHR42951">
    <property type="entry name" value="METALLO-BETA-LACTAMASE DOMAIN-CONTAINING"/>
    <property type="match status" value="1"/>
</dbReference>
<proteinExistence type="predicted"/>
<dbReference type="HOGENOM" id="CLU_061754_0_0_2"/>
<dbReference type="EMBL" id="CP000660">
    <property type="protein sequence ID" value="ABP50587.1"/>
    <property type="molecule type" value="Genomic_DNA"/>
</dbReference>
<dbReference type="InterPro" id="IPR050855">
    <property type="entry name" value="NDM-1-like"/>
</dbReference>